<protein>
    <submittedName>
        <fullName evidence="5">Uncharacterized protein</fullName>
    </submittedName>
</protein>
<reference evidence="5" key="1">
    <citation type="submission" date="2023-10" db="EMBL/GenBank/DDBJ databases">
        <title>Genome assembly of Pristionchus species.</title>
        <authorList>
            <person name="Yoshida K."/>
            <person name="Sommer R.J."/>
        </authorList>
    </citation>
    <scope>NUCLEOTIDE SEQUENCE</scope>
    <source>
        <strain evidence="5">RS0144</strain>
    </source>
</reference>
<evidence type="ECO:0000313" key="7">
    <source>
        <dbReference type="Proteomes" id="UP001432027"/>
    </source>
</evidence>
<dbReference type="EMBL" id="BTSX01000004">
    <property type="protein sequence ID" value="GMS94066.1"/>
    <property type="molecule type" value="Genomic_DNA"/>
</dbReference>
<evidence type="ECO:0000313" key="3">
    <source>
        <dbReference type="EMBL" id="GMS97579.1"/>
    </source>
</evidence>
<dbReference type="EMBL" id="BTSX01000004">
    <property type="protein sequence ID" value="GMS97579.1"/>
    <property type="molecule type" value="Genomic_DNA"/>
</dbReference>
<dbReference type="Proteomes" id="UP001432027">
    <property type="component" value="Unassembled WGS sequence"/>
</dbReference>
<gene>
    <name evidence="1" type="ORF">PENTCL1PPCAC_13574</name>
    <name evidence="2" type="ORF">PENTCL1PPCAC_16241</name>
    <name evidence="3" type="ORF">PENTCL1PPCAC_19754</name>
    <name evidence="4" type="ORF">PENTCL1PPCAC_24800</name>
    <name evidence="5" type="ORF">PENTCL1PPCAC_28844</name>
    <name evidence="6" type="ORF">PENTCL1PPCAC_30144</name>
</gene>
<name>A0AAV5UKB2_9BILA</name>
<feature type="non-terminal residue" evidence="5">
    <location>
        <position position="1"/>
    </location>
</feature>
<dbReference type="EMBL" id="BTSX01000003">
    <property type="protein sequence ID" value="GMS91399.1"/>
    <property type="molecule type" value="Genomic_DNA"/>
</dbReference>
<evidence type="ECO:0000313" key="1">
    <source>
        <dbReference type="EMBL" id="GMS91399.1"/>
    </source>
</evidence>
<dbReference type="EMBL" id="BTSX01000005">
    <property type="protein sequence ID" value="GMT02626.1"/>
    <property type="molecule type" value="Genomic_DNA"/>
</dbReference>
<evidence type="ECO:0000313" key="6">
    <source>
        <dbReference type="EMBL" id="GMT07970.1"/>
    </source>
</evidence>
<evidence type="ECO:0000313" key="5">
    <source>
        <dbReference type="EMBL" id="GMT06670.1"/>
    </source>
</evidence>
<organism evidence="5 7">
    <name type="scientific">Pristionchus entomophagus</name>
    <dbReference type="NCBI Taxonomy" id="358040"/>
    <lineage>
        <taxon>Eukaryota</taxon>
        <taxon>Metazoa</taxon>
        <taxon>Ecdysozoa</taxon>
        <taxon>Nematoda</taxon>
        <taxon>Chromadorea</taxon>
        <taxon>Rhabditida</taxon>
        <taxon>Rhabditina</taxon>
        <taxon>Diplogasteromorpha</taxon>
        <taxon>Diplogasteroidea</taxon>
        <taxon>Neodiplogasteridae</taxon>
        <taxon>Pristionchus</taxon>
    </lineage>
</organism>
<dbReference type="EMBL" id="BTSX01000006">
    <property type="protein sequence ID" value="GMT06670.1"/>
    <property type="molecule type" value="Genomic_DNA"/>
</dbReference>
<evidence type="ECO:0000313" key="2">
    <source>
        <dbReference type="EMBL" id="GMS94066.1"/>
    </source>
</evidence>
<evidence type="ECO:0000313" key="4">
    <source>
        <dbReference type="EMBL" id="GMT02626.1"/>
    </source>
</evidence>
<sequence>PWSCFCWPSRSPWQRTRSRGVSGLAAILKYEPMDDGGRLSLCIGEDDLLQLLDSRHHTDFLEIVGWRHRGGPKERL</sequence>
<proteinExistence type="predicted"/>
<keyword evidence="7" id="KW-1185">Reference proteome</keyword>
<dbReference type="EMBL" id="BTSX01000006">
    <property type="protein sequence ID" value="GMT07970.1"/>
    <property type="molecule type" value="Genomic_DNA"/>
</dbReference>
<comment type="caution">
    <text evidence="5">The sequence shown here is derived from an EMBL/GenBank/DDBJ whole genome shotgun (WGS) entry which is preliminary data.</text>
</comment>
<accession>A0AAV5UKB2</accession>
<dbReference type="AlphaFoldDB" id="A0AAV5UKB2"/>